<name>E4U670_OCEP5</name>
<keyword evidence="1 2" id="KW-0812">Transmembrane</keyword>
<accession>E4U670</accession>
<dbReference type="AlphaFoldDB" id="E4U670"/>
<keyword evidence="1" id="KW-0472">Membrane</keyword>
<feature type="transmembrane region" description="Helical" evidence="1">
    <location>
        <begin position="224"/>
        <end position="246"/>
    </location>
</feature>
<dbReference type="STRING" id="670487.Ocepr_0484"/>
<reference evidence="2 3" key="2">
    <citation type="journal article" date="2011" name="Stand. Genomic Sci.">
        <title>Complete genome sequence of Oceanithermus profundus type strain (506).</title>
        <authorList>
            <person name="Pati A."/>
            <person name="Zhang X."/>
            <person name="Lapidus A."/>
            <person name="Nolan M."/>
            <person name="Lucas S."/>
            <person name="Del Rio T.G."/>
            <person name="Tice H."/>
            <person name="Cheng J.F."/>
            <person name="Tapia R."/>
            <person name="Han C."/>
            <person name="Goodwin L."/>
            <person name="Pitluck S."/>
            <person name="Liolios K."/>
            <person name="Pagani I."/>
            <person name="Ivanova N."/>
            <person name="Mavromatis K."/>
            <person name="Chen A."/>
            <person name="Palaniappan K."/>
            <person name="Hauser L."/>
            <person name="Jeffries C.D."/>
            <person name="Brambilla E.M."/>
            <person name="Rohl A."/>
            <person name="Mwirichia R."/>
            <person name="Rohde M."/>
            <person name="Tindall B.J."/>
            <person name="Sikorski J."/>
            <person name="Wirth R."/>
            <person name="Goker M."/>
            <person name="Woyke T."/>
            <person name="Detter J.C."/>
            <person name="Bristow J."/>
            <person name="Eisen J.A."/>
            <person name="Markowitz V."/>
            <person name="Hugenholtz P."/>
            <person name="Kyrpides N.C."/>
            <person name="Klenk H.P."/>
            <person name="Land M."/>
        </authorList>
    </citation>
    <scope>NUCLEOTIDE SEQUENCE [LARGE SCALE GENOMIC DNA]</scope>
    <source>
        <strain evidence="3">DSM 14977 / NBRC 100410 / VKM B-2274 / 506</strain>
    </source>
</reference>
<feature type="transmembrane region" description="Helical" evidence="1">
    <location>
        <begin position="61"/>
        <end position="87"/>
    </location>
</feature>
<dbReference type="RefSeq" id="WP_013457113.1">
    <property type="nucleotide sequence ID" value="NC_014761.1"/>
</dbReference>
<dbReference type="KEGG" id="opr:Ocepr_0484"/>
<organism evidence="2 3">
    <name type="scientific">Oceanithermus profundus (strain DSM 14977 / NBRC 100410 / VKM B-2274 / 506)</name>
    <dbReference type="NCBI Taxonomy" id="670487"/>
    <lineage>
        <taxon>Bacteria</taxon>
        <taxon>Thermotogati</taxon>
        <taxon>Deinococcota</taxon>
        <taxon>Deinococci</taxon>
        <taxon>Thermales</taxon>
        <taxon>Thermaceae</taxon>
        <taxon>Oceanithermus</taxon>
    </lineage>
</organism>
<evidence type="ECO:0000313" key="3">
    <source>
        <dbReference type="Proteomes" id="UP000008722"/>
    </source>
</evidence>
<evidence type="ECO:0000256" key="1">
    <source>
        <dbReference type="SAM" id="Phobius"/>
    </source>
</evidence>
<sequence precursor="true">MGTRKSARKGSAGRGRLWLGAAGLLLLFAAGVYLAVARPFGMPGVVWLEAHPLLAFGLSGVAGFADGLNPCAITTLLLFIGALMAVVERAARVGEAWRAHLYVWSVAGAYILGIFLLYFVLGAGFIEVTSLRVFGNTHVFTRIAALLAVLLGLTMVWEYFQPHSPIRLTMPAGLHGLARKWGRRTTVAAAFVGGVLIGTCTIPCGGAMYLAVASLIGSLPSKPYAYGLLLTYNLAFVLPLLLLVGASGSRTVLRELSRLHVTQRGKVKLGLGLFVVLVGLFALS</sequence>
<keyword evidence="1" id="KW-1133">Transmembrane helix</keyword>
<dbReference type="EMBL" id="CP002361">
    <property type="protein sequence ID" value="ADR35943.1"/>
    <property type="molecule type" value="Genomic_DNA"/>
</dbReference>
<dbReference type="OrthoDB" id="9797355at2"/>
<feature type="transmembrane region" description="Helical" evidence="1">
    <location>
        <begin position="267"/>
        <end position="283"/>
    </location>
</feature>
<feature type="transmembrane region" description="Helical" evidence="1">
    <location>
        <begin position="139"/>
        <end position="160"/>
    </location>
</feature>
<protein>
    <submittedName>
        <fullName evidence="2">Cytochrome c biogenesis protein transmembrane region</fullName>
    </submittedName>
</protein>
<dbReference type="eggNOG" id="COG0785">
    <property type="taxonomic scope" value="Bacteria"/>
</dbReference>
<feature type="transmembrane region" description="Helical" evidence="1">
    <location>
        <begin position="99"/>
        <end position="119"/>
    </location>
</feature>
<reference evidence="3" key="1">
    <citation type="submission" date="2010-11" db="EMBL/GenBank/DDBJ databases">
        <title>The complete sequence of chromosome of Oceanithermus profundus DSM 14977.</title>
        <authorList>
            <consortium name="US DOE Joint Genome Institute (JGI-PGF)"/>
            <person name="Lucas S."/>
            <person name="Copeland A."/>
            <person name="Lapidus A."/>
            <person name="Bruce D."/>
            <person name="Goodwin L."/>
            <person name="Pitluck S."/>
            <person name="Kyrpides N."/>
            <person name="Mavromatis K."/>
            <person name="Pagani I."/>
            <person name="Ivanova N."/>
            <person name="Zhang X."/>
            <person name="Brettin T."/>
            <person name="Detter J.C."/>
            <person name="Tapia R."/>
            <person name="Han C."/>
            <person name="Land M."/>
            <person name="Hauser L."/>
            <person name="Markowitz V."/>
            <person name="Cheng J.-F."/>
            <person name="Hugenholtz P."/>
            <person name="Woyke T."/>
            <person name="Wu D."/>
            <person name="Tindall B."/>
            <person name="Faehnrich R."/>
            <person name="Brambilla E."/>
            <person name="Klenk H.-P."/>
            <person name="Eisen J.A."/>
        </authorList>
    </citation>
    <scope>NUCLEOTIDE SEQUENCE [LARGE SCALE GENOMIC DNA]</scope>
    <source>
        <strain evidence="3">DSM 14977 / NBRC 100410 / VKM B-2274 / 506</strain>
    </source>
</reference>
<dbReference type="Proteomes" id="UP000008722">
    <property type="component" value="Chromosome"/>
</dbReference>
<gene>
    <name evidence="2" type="ordered locus">Ocepr_0484</name>
</gene>
<evidence type="ECO:0000313" key="2">
    <source>
        <dbReference type="EMBL" id="ADR35943.1"/>
    </source>
</evidence>
<dbReference type="HOGENOM" id="CLU_979474_0_0_0"/>
<keyword evidence="3" id="KW-1185">Reference proteome</keyword>
<proteinExistence type="predicted"/>
<feature type="transmembrane region" description="Helical" evidence="1">
    <location>
        <begin position="187"/>
        <end position="212"/>
    </location>
</feature>